<dbReference type="OrthoDB" id="747541at2"/>
<protein>
    <recommendedName>
        <fullName evidence="1">DUF4007 domain-containing protein</fullName>
    </recommendedName>
</protein>
<dbReference type="AlphaFoldDB" id="A0A1M5M9C3"/>
<accession>A0A1M5M9C3</accession>
<proteinExistence type="predicted"/>
<dbReference type="Proteomes" id="UP000184471">
    <property type="component" value="Unassembled WGS sequence"/>
</dbReference>
<dbReference type="EMBL" id="FQVX01000003">
    <property type="protein sequence ID" value="SHG73887.1"/>
    <property type="molecule type" value="Genomic_DNA"/>
</dbReference>
<gene>
    <name evidence="2" type="ORF">SAMN05444351_3086</name>
</gene>
<keyword evidence="3" id="KW-1185">Reference proteome</keyword>
<sequence length="314" mass="35136">MSGTLLDAAARPVFARHETFPLRFGWLRKAYTETQRDPMVFTQADATVQLGVGKNMVNAIRYWAQAYKVLEEQHNPQRPRVPQLVPTAFGRRLLDDEYGWDPWLETPASLWLLHWQLLAPPSLAPAWWVAFHLFAPQQFEETQLIEHVIELSAAAGWRTVMESSIKKDVDCLLRTFALRRQGRQTMDDLLDCPARELGLIELAAGESRSWRFVLGAKPSLPAAVVGYACLDYLATRSPGEQSISLARLTSDPGSPGLAFRLPESVLHEALLQLAATEPGLHIIEPAGLRQLVIDAPVSDLAESLLDRHYSRAQS</sequence>
<feature type="domain" description="DUF4007" evidence="1">
    <location>
        <begin position="14"/>
        <end position="309"/>
    </location>
</feature>
<dbReference type="Pfam" id="PF13182">
    <property type="entry name" value="DUF4007"/>
    <property type="match status" value="1"/>
</dbReference>
<reference evidence="2 3" key="1">
    <citation type="submission" date="2016-11" db="EMBL/GenBank/DDBJ databases">
        <authorList>
            <person name="Jaros S."/>
            <person name="Januszkiewicz K."/>
            <person name="Wedrychowicz H."/>
        </authorList>
    </citation>
    <scope>NUCLEOTIDE SEQUENCE [LARGE SCALE GENOMIC DNA]</scope>
    <source>
        <strain evidence="2 3">DSM 45408</strain>
    </source>
</reference>
<dbReference type="STRING" id="1070870.SAMN05444351_3086"/>
<evidence type="ECO:0000313" key="2">
    <source>
        <dbReference type="EMBL" id="SHG73887.1"/>
    </source>
</evidence>
<dbReference type="InterPro" id="IPR025248">
    <property type="entry name" value="DUF4007"/>
</dbReference>
<name>A0A1M5M9C3_9ACTN</name>
<organism evidence="2 3">
    <name type="scientific">Geodermatophilus nigrescens</name>
    <dbReference type="NCBI Taxonomy" id="1070870"/>
    <lineage>
        <taxon>Bacteria</taxon>
        <taxon>Bacillati</taxon>
        <taxon>Actinomycetota</taxon>
        <taxon>Actinomycetes</taxon>
        <taxon>Geodermatophilales</taxon>
        <taxon>Geodermatophilaceae</taxon>
        <taxon>Geodermatophilus</taxon>
    </lineage>
</organism>
<dbReference type="RefSeq" id="WP_073421129.1">
    <property type="nucleotide sequence ID" value="NZ_FQVX01000003.1"/>
</dbReference>
<evidence type="ECO:0000313" key="3">
    <source>
        <dbReference type="Proteomes" id="UP000184471"/>
    </source>
</evidence>
<evidence type="ECO:0000259" key="1">
    <source>
        <dbReference type="Pfam" id="PF13182"/>
    </source>
</evidence>